<dbReference type="PANTHER" id="PTHR43732:SF1">
    <property type="entry name" value="RIBOSE 5-PHOSPHATE ISOMERASE"/>
    <property type="match status" value="1"/>
</dbReference>
<dbReference type="InterPro" id="IPR036569">
    <property type="entry name" value="RpiB_LacA_LacB_sf"/>
</dbReference>
<dbReference type="Gene3D" id="3.40.1400.10">
    <property type="entry name" value="Sugar-phosphate isomerase, RpiB/LacA/LacB"/>
    <property type="match status" value="1"/>
</dbReference>
<comment type="similarity">
    <text evidence="1">Belongs to the LacAB/RpiB family.</text>
</comment>
<organism evidence="3">
    <name type="scientific">bioreactor metagenome</name>
    <dbReference type="NCBI Taxonomy" id="1076179"/>
    <lineage>
        <taxon>unclassified sequences</taxon>
        <taxon>metagenomes</taxon>
        <taxon>ecological metagenomes</taxon>
    </lineage>
</organism>
<dbReference type="InterPro" id="IPR051812">
    <property type="entry name" value="SPI_LacAB/RpiB"/>
</dbReference>
<evidence type="ECO:0000313" key="3">
    <source>
        <dbReference type="EMBL" id="MPL59874.1"/>
    </source>
</evidence>
<accession>A0A644SZ71</accession>
<evidence type="ECO:0000256" key="2">
    <source>
        <dbReference type="ARBA" id="ARBA00023235"/>
    </source>
</evidence>
<protein>
    <submittedName>
        <fullName evidence="3">Ribose-5-P isomerase B</fullName>
        <ecNumber evidence="3">5.3.1.6</ecNumber>
    </submittedName>
</protein>
<dbReference type="GO" id="GO:0005975">
    <property type="term" value="P:carbohydrate metabolic process"/>
    <property type="evidence" value="ECO:0007669"/>
    <property type="project" value="InterPro"/>
</dbReference>
<dbReference type="EC" id="5.3.1.6" evidence="3"/>
<comment type="caution">
    <text evidence="3">The sequence shown here is derived from an EMBL/GenBank/DDBJ whole genome shotgun (WGS) entry which is preliminary data.</text>
</comment>
<evidence type="ECO:0000256" key="1">
    <source>
        <dbReference type="ARBA" id="ARBA00008754"/>
    </source>
</evidence>
<sequence>MATKKWKVAVGCDPNAAELKETIKELLKAEGHSFEDFGSDDPIYPNVAFKVGEAVASGKFDRGILVCGTGIGMSIAANKVPGVYAALLADPYSAERAIKSNNANVATLGQQTMGPYVAKALVKIWLDAEWEPGTRSEPKVRAIVDYAAKQGK</sequence>
<dbReference type="EMBL" id="VSSQ01000010">
    <property type="protein sequence ID" value="MPL59874.1"/>
    <property type="molecule type" value="Genomic_DNA"/>
</dbReference>
<dbReference type="InterPro" id="IPR003500">
    <property type="entry name" value="RpiB_LacA_LacB"/>
</dbReference>
<dbReference type="SUPFAM" id="SSF89623">
    <property type="entry name" value="Ribose/Galactose isomerase RpiB/AlsB"/>
    <property type="match status" value="1"/>
</dbReference>
<dbReference type="PANTHER" id="PTHR43732">
    <property type="entry name" value="RIBOSE 5-PHOSPHATE ISOMERASE-RELATED"/>
    <property type="match status" value="1"/>
</dbReference>
<dbReference type="NCBIfam" id="NF004051">
    <property type="entry name" value="PRK05571.1"/>
    <property type="match status" value="1"/>
</dbReference>
<dbReference type="AlphaFoldDB" id="A0A644SZ71"/>
<name>A0A644SZ71_9ZZZZ</name>
<dbReference type="Pfam" id="PF02502">
    <property type="entry name" value="LacAB_rpiB"/>
    <property type="match status" value="1"/>
</dbReference>
<reference evidence="3" key="1">
    <citation type="submission" date="2019-08" db="EMBL/GenBank/DDBJ databases">
        <authorList>
            <person name="Kucharzyk K."/>
            <person name="Murdoch R.W."/>
            <person name="Higgins S."/>
            <person name="Loffler F."/>
        </authorList>
    </citation>
    <scope>NUCLEOTIDE SEQUENCE</scope>
</reference>
<proteinExistence type="inferred from homology"/>
<keyword evidence="2 3" id="KW-0413">Isomerase</keyword>
<dbReference type="NCBIfam" id="TIGR00689">
    <property type="entry name" value="rpiB_lacA_lacB"/>
    <property type="match status" value="1"/>
</dbReference>
<dbReference type="PIRSF" id="PIRSF005384">
    <property type="entry name" value="RpiB_LacA_B"/>
    <property type="match status" value="1"/>
</dbReference>
<gene>
    <name evidence="3" type="primary">rpiB_1</name>
    <name evidence="3" type="ORF">SDC9_05430</name>
</gene>
<dbReference type="GO" id="GO:0004751">
    <property type="term" value="F:ribose-5-phosphate isomerase activity"/>
    <property type="evidence" value="ECO:0007669"/>
    <property type="project" value="UniProtKB-EC"/>
</dbReference>